<name>A0A075FWF0_9EURY</name>
<organism evidence="2">
    <name type="scientific">uncultured marine group II/III euryarchaeote AD1000_72_D09</name>
    <dbReference type="NCBI Taxonomy" id="1457805"/>
    <lineage>
        <taxon>Archaea</taxon>
        <taxon>Methanobacteriati</taxon>
        <taxon>Methanobacteriota</taxon>
        <taxon>environmental samples</taxon>
    </lineage>
</organism>
<feature type="transmembrane region" description="Helical" evidence="1">
    <location>
        <begin position="151"/>
        <end position="172"/>
    </location>
</feature>
<keyword evidence="1" id="KW-0812">Transmembrane</keyword>
<evidence type="ECO:0000313" key="2">
    <source>
        <dbReference type="EMBL" id="AIE96060.1"/>
    </source>
</evidence>
<feature type="transmembrane region" description="Helical" evidence="1">
    <location>
        <begin position="6"/>
        <end position="22"/>
    </location>
</feature>
<accession>A0A075FWF0</accession>
<dbReference type="EMBL" id="KF900468">
    <property type="protein sequence ID" value="AIE96060.1"/>
    <property type="molecule type" value="Genomic_DNA"/>
</dbReference>
<reference evidence="2" key="1">
    <citation type="journal article" date="2014" name="Genome Biol. Evol.">
        <title>Pangenome evidence for extensive interdomain horizontal transfer affecting lineage core and shell genes in uncultured planktonic thaumarchaeota and euryarchaeota.</title>
        <authorList>
            <person name="Deschamps P."/>
            <person name="Zivanovic Y."/>
            <person name="Moreira D."/>
            <person name="Rodriguez-Valera F."/>
            <person name="Lopez-Garcia P."/>
        </authorList>
    </citation>
    <scope>NUCLEOTIDE SEQUENCE</scope>
</reference>
<feature type="transmembrane region" description="Helical" evidence="1">
    <location>
        <begin position="29"/>
        <end position="48"/>
    </location>
</feature>
<protein>
    <submittedName>
        <fullName evidence="2">Uncharacterized protein</fullName>
    </submittedName>
</protein>
<sequence length="292" mass="32190">MTNCAVDIYLGLVGIILGAYLFMEGYRRIFKLFSLIGAGAGYYFAGLFEPLLVDLLPTLVTEHMRLAGFVLGGVAAYNLARMAEASIVTLGPPMVVLLGYDYLRVEKDIDMLDYVERIPEFPNISSETLQGIIFIITTFLTMIFKMYLWRLVPVMISAGISGVLLVTGANTIRTGSLPGSGYDLEFAAIAIVTACSAAAQGYHIKKTEDEKINSDPEIASLRAHGEAVREQRRLEGEFPPIRCPLCSKEAPHEVINRKARGGKSEVLVRCLSQNQFDEVCKHVHTVQEFTSD</sequence>
<keyword evidence="1" id="KW-0472">Membrane</keyword>
<keyword evidence="1" id="KW-1133">Transmembrane helix</keyword>
<feature type="transmembrane region" description="Helical" evidence="1">
    <location>
        <begin position="184"/>
        <end position="204"/>
    </location>
</feature>
<proteinExistence type="predicted"/>
<dbReference type="AlphaFoldDB" id="A0A075FWF0"/>
<evidence type="ECO:0000256" key="1">
    <source>
        <dbReference type="SAM" id="Phobius"/>
    </source>
</evidence>
<feature type="transmembrane region" description="Helical" evidence="1">
    <location>
        <begin position="63"/>
        <end position="80"/>
    </location>
</feature>